<comment type="similarity">
    <text evidence="1">Belongs to the TRAFAC class translation factor GTPase superfamily. Classic translation factor GTPase family. EF-Tu/EF-1A subfamily.</text>
</comment>
<dbReference type="SUPFAM" id="SSF50465">
    <property type="entry name" value="EF-Tu/eEF-1alpha/eIF2-gamma C-terminal domain"/>
    <property type="match status" value="1"/>
</dbReference>
<gene>
    <name evidence="7" type="ORF">H920_14446</name>
</gene>
<dbReference type="InterPro" id="IPR054696">
    <property type="entry name" value="GTP-eEF1A_C"/>
</dbReference>
<dbReference type="Gene3D" id="2.40.30.10">
    <property type="entry name" value="Translation factors"/>
    <property type="match status" value="1"/>
</dbReference>
<feature type="domain" description="GTP-eEF1A C-terminal" evidence="6">
    <location>
        <begin position="2"/>
        <end position="94"/>
    </location>
</feature>
<evidence type="ECO:0000259" key="6">
    <source>
        <dbReference type="Pfam" id="PF22594"/>
    </source>
</evidence>
<evidence type="ECO:0000256" key="3">
    <source>
        <dbReference type="ARBA" id="ARBA00022768"/>
    </source>
</evidence>
<dbReference type="GO" id="GO:0003746">
    <property type="term" value="F:translation elongation factor activity"/>
    <property type="evidence" value="ECO:0007669"/>
    <property type="project" value="UniProtKB-KW"/>
</dbReference>
<keyword evidence="5" id="KW-0342">GTP-binding</keyword>
<dbReference type="FunFam" id="2.40.30.10:FF:000005">
    <property type="entry name" value="Elongation factor 1-alpha"/>
    <property type="match status" value="1"/>
</dbReference>
<evidence type="ECO:0000256" key="2">
    <source>
        <dbReference type="ARBA" id="ARBA00022741"/>
    </source>
</evidence>
<evidence type="ECO:0000313" key="7">
    <source>
        <dbReference type="EMBL" id="KFO24164.1"/>
    </source>
</evidence>
<dbReference type="InterPro" id="IPR009001">
    <property type="entry name" value="Transl_elong_EF1A/Init_IF2_C"/>
</dbReference>
<dbReference type="AlphaFoldDB" id="A0A091CWQ6"/>
<evidence type="ECO:0000256" key="1">
    <source>
        <dbReference type="ARBA" id="ARBA00007249"/>
    </source>
</evidence>
<name>A0A091CWQ6_FUKDA</name>
<sequence length="113" mass="12276">MLNQPGQISVDCVPELGCHTAHITCKFVELKQNIDHQSGKKLEDGPKLLKSGDAAINDKVSSKPTCVSSFSDYPRWDHFVIQDLSQTVAVGVIKAVEKKAARASKVIKSSQKA</sequence>
<organism evidence="7 8">
    <name type="scientific">Fukomys damarensis</name>
    <name type="common">Damaraland mole rat</name>
    <name type="synonym">Cryptomys damarensis</name>
    <dbReference type="NCBI Taxonomy" id="885580"/>
    <lineage>
        <taxon>Eukaryota</taxon>
        <taxon>Metazoa</taxon>
        <taxon>Chordata</taxon>
        <taxon>Craniata</taxon>
        <taxon>Vertebrata</taxon>
        <taxon>Euteleostomi</taxon>
        <taxon>Mammalia</taxon>
        <taxon>Eutheria</taxon>
        <taxon>Euarchontoglires</taxon>
        <taxon>Glires</taxon>
        <taxon>Rodentia</taxon>
        <taxon>Hystricomorpha</taxon>
        <taxon>Bathyergidae</taxon>
        <taxon>Fukomys</taxon>
    </lineage>
</organism>
<evidence type="ECO:0000313" key="8">
    <source>
        <dbReference type="Proteomes" id="UP000028990"/>
    </source>
</evidence>
<dbReference type="PANTHER" id="PTHR44830">
    <property type="entry name" value="ELONGATION FACTOR 1 ALPHA"/>
    <property type="match status" value="1"/>
</dbReference>
<keyword evidence="8" id="KW-1185">Reference proteome</keyword>
<protein>
    <submittedName>
        <fullName evidence="7">Elongation factor 1-alpha 1</fullName>
    </submittedName>
</protein>
<dbReference type="GO" id="GO:0005525">
    <property type="term" value="F:GTP binding"/>
    <property type="evidence" value="ECO:0007669"/>
    <property type="project" value="UniProtKB-KW"/>
</dbReference>
<dbReference type="EMBL" id="KN123630">
    <property type="protein sequence ID" value="KFO24164.1"/>
    <property type="molecule type" value="Genomic_DNA"/>
</dbReference>
<dbReference type="PANTHER" id="PTHR44830:SF1">
    <property type="entry name" value="TR-TYPE G DOMAIN-CONTAINING PROTEIN"/>
    <property type="match status" value="1"/>
</dbReference>
<dbReference type="Proteomes" id="UP000028990">
    <property type="component" value="Unassembled WGS sequence"/>
</dbReference>
<reference evidence="7 8" key="1">
    <citation type="submission" date="2013-11" db="EMBL/GenBank/DDBJ databases">
        <title>The Damaraland mole rat (Fukomys damarensis) genome and evolution of African mole rats.</title>
        <authorList>
            <person name="Gladyshev V.N."/>
            <person name="Fang X."/>
        </authorList>
    </citation>
    <scope>NUCLEOTIDE SEQUENCE [LARGE SCALE GENOMIC DNA]</scope>
    <source>
        <tissue evidence="7">Liver</tissue>
    </source>
</reference>
<keyword evidence="4" id="KW-0648">Protein biosynthesis</keyword>
<proteinExistence type="inferred from homology"/>
<dbReference type="Pfam" id="PF22594">
    <property type="entry name" value="GTP-eEF1A_C"/>
    <property type="match status" value="1"/>
</dbReference>
<keyword evidence="2" id="KW-0547">Nucleotide-binding</keyword>
<accession>A0A091CWQ6</accession>
<evidence type="ECO:0000256" key="4">
    <source>
        <dbReference type="ARBA" id="ARBA00022917"/>
    </source>
</evidence>
<keyword evidence="3 7" id="KW-0251">Elongation factor</keyword>
<evidence type="ECO:0000256" key="5">
    <source>
        <dbReference type="ARBA" id="ARBA00023134"/>
    </source>
</evidence>